<evidence type="ECO:0000313" key="2">
    <source>
        <dbReference type="Proteomes" id="UP001529272"/>
    </source>
</evidence>
<protein>
    <recommendedName>
        <fullName evidence="3">HEPN domain-containing protein</fullName>
    </recommendedName>
</protein>
<comment type="caution">
    <text evidence="1">The sequence shown here is derived from an EMBL/GenBank/DDBJ whole genome shotgun (WGS) entry which is preliminary data.</text>
</comment>
<organism evidence="1 2">
    <name type="scientific">Mycobacterium intracellulare subsp. chimaera</name>
    <dbReference type="NCBI Taxonomy" id="222805"/>
    <lineage>
        <taxon>Bacteria</taxon>
        <taxon>Bacillati</taxon>
        <taxon>Actinomycetota</taxon>
        <taxon>Actinomycetes</taxon>
        <taxon>Mycobacteriales</taxon>
        <taxon>Mycobacteriaceae</taxon>
        <taxon>Mycobacterium</taxon>
        <taxon>Mycobacterium avium complex (MAC)</taxon>
    </lineage>
</organism>
<name>A0ABT7P6Q1_MYCIT</name>
<sequence>MSWRQGHETITLLLRQGHLEQISGEAANGQYLIDQARQRITTAATILEADPASAYNIAYDGVRQAATALLVQQGLRPKSEGGHIAVVEAVRAQFGEPFQYFNAMRRRRNKLEYPQSHDDVAVELDAAQEAIAYVQRTVDAVIQLLPQLDLWR</sequence>
<reference evidence="1 2" key="1">
    <citation type="submission" date="2023-06" db="EMBL/GenBank/DDBJ databases">
        <title>Itaconate inhibition of nontuberculous mycobacteria.</title>
        <authorList>
            <person name="Breen P."/>
            <person name="Zimbric M."/>
            <person name="Caverly L."/>
        </authorList>
    </citation>
    <scope>NUCLEOTIDE SEQUENCE [LARGE SCALE GENOMIC DNA]</scope>
    <source>
        <strain evidence="1 2">FLAC1071</strain>
    </source>
</reference>
<dbReference type="RefSeq" id="WP_069954278.1">
    <property type="nucleotide sequence ID" value="NZ_CP012886.2"/>
</dbReference>
<gene>
    <name evidence="1" type="ORF">QRB35_21905</name>
</gene>
<keyword evidence="2" id="KW-1185">Reference proteome</keyword>
<dbReference type="EMBL" id="JASZZX010000025">
    <property type="protein sequence ID" value="MDM3928668.1"/>
    <property type="molecule type" value="Genomic_DNA"/>
</dbReference>
<reference evidence="2" key="2">
    <citation type="submission" date="2023-06" db="EMBL/GenBank/DDBJ databases">
        <title>Itaconate inhibition of nontuberculous mycobacteria.</title>
        <authorList>
            <person name="Spilker T."/>
        </authorList>
    </citation>
    <scope>NUCLEOTIDE SEQUENCE [LARGE SCALE GENOMIC DNA]</scope>
    <source>
        <strain evidence="2">FLAC1071</strain>
    </source>
</reference>
<evidence type="ECO:0008006" key="3">
    <source>
        <dbReference type="Google" id="ProtNLM"/>
    </source>
</evidence>
<proteinExistence type="predicted"/>
<evidence type="ECO:0000313" key="1">
    <source>
        <dbReference type="EMBL" id="MDM3928668.1"/>
    </source>
</evidence>
<accession>A0ABT7P6Q1</accession>
<dbReference type="Gene3D" id="1.20.120.330">
    <property type="entry name" value="Nucleotidyltransferases domain 2"/>
    <property type="match status" value="1"/>
</dbReference>
<dbReference type="Proteomes" id="UP001529272">
    <property type="component" value="Unassembled WGS sequence"/>
</dbReference>